<comment type="caution">
    <text evidence="9">The sequence shown here is derived from an EMBL/GenBank/DDBJ whole genome shotgun (WGS) entry which is preliminary data.</text>
</comment>
<evidence type="ECO:0000256" key="4">
    <source>
        <dbReference type="ARBA" id="ARBA00022741"/>
    </source>
</evidence>
<dbReference type="EMBL" id="JANVFO010000082">
    <property type="protein sequence ID" value="KAJ3715894.1"/>
    <property type="molecule type" value="Genomic_DNA"/>
</dbReference>
<dbReference type="GO" id="GO:0005524">
    <property type="term" value="F:ATP binding"/>
    <property type="evidence" value="ECO:0007669"/>
    <property type="project" value="UniProtKB-KW"/>
</dbReference>
<reference evidence="9" key="2">
    <citation type="journal article" date="2023" name="Proc. Natl. Acad. Sci. U.S.A.">
        <title>A global phylogenomic analysis of the shiitake genus Lentinula.</title>
        <authorList>
            <person name="Sierra-Patev S."/>
            <person name="Min B."/>
            <person name="Naranjo-Ortiz M."/>
            <person name="Looney B."/>
            <person name="Konkel Z."/>
            <person name="Slot J.C."/>
            <person name="Sakamoto Y."/>
            <person name="Steenwyk J.L."/>
            <person name="Rokas A."/>
            <person name="Carro J."/>
            <person name="Camarero S."/>
            <person name="Ferreira P."/>
            <person name="Molpeceres G."/>
            <person name="Ruiz-Duenas F.J."/>
            <person name="Serrano A."/>
            <person name="Henrissat B."/>
            <person name="Drula E."/>
            <person name="Hughes K.W."/>
            <person name="Mata J.L."/>
            <person name="Ishikawa N.K."/>
            <person name="Vargas-Isla R."/>
            <person name="Ushijima S."/>
            <person name="Smith C.A."/>
            <person name="Donoghue J."/>
            <person name="Ahrendt S."/>
            <person name="Andreopoulos W."/>
            <person name="He G."/>
            <person name="LaButti K."/>
            <person name="Lipzen A."/>
            <person name="Ng V."/>
            <person name="Riley R."/>
            <person name="Sandor L."/>
            <person name="Barry K."/>
            <person name="Martinez A.T."/>
            <person name="Xiao Y."/>
            <person name="Gibbons J.G."/>
            <person name="Terashima K."/>
            <person name="Grigoriev I.V."/>
            <person name="Hibbett D."/>
        </authorList>
    </citation>
    <scope>NUCLEOTIDE SEQUENCE</scope>
    <source>
        <strain evidence="9">ET3784</strain>
    </source>
</reference>
<evidence type="ECO:0000256" key="6">
    <source>
        <dbReference type="ARBA" id="ARBA00022840"/>
    </source>
</evidence>
<evidence type="ECO:0000256" key="3">
    <source>
        <dbReference type="ARBA" id="ARBA00022679"/>
    </source>
</evidence>
<dbReference type="Proteomes" id="UP001176059">
    <property type="component" value="Unassembled WGS sequence"/>
</dbReference>
<dbReference type="EC" id="2.7.11.1" evidence="1"/>
<evidence type="ECO:0000313" key="9">
    <source>
        <dbReference type="EMBL" id="KAJ3715894.1"/>
    </source>
</evidence>
<evidence type="ECO:0000256" key="5">
    <source>
        <dbReference type="ARBA" id="ARBA00022777"/>
    </source>
</evidence>
<feature type="region of interest" description="Disordered" evidence="7">
    <location>
        <begin position="69"/>
        <end position="158"/>
    </location>
</feature>
<dbReference type="Gene3D" id="3.30.200.20">
    <property type="entry name" value="Phosphorylase Kinase, domain 1"/>
    <property type="match status" value="1"/>
</dbReference>
<keyword evidence="4" id="KW-0547">Nucleotide-binding</keyword>
<keyword evidence="6" id="KW-0067">ATP-binding</keyword>
<dbReference type="SUPFAM" id="SSF56112">
    <property type="entry name" value="Protein kinase-like (PK-like)"/>
    <property type="match status" value="1"/>
</dbReference>
<evidence type="ECO:0000256" key="1">
    <source>
        <dbReference type="ARBA" id="ARBA00012513"/>
    </source>
</evidence>
<dbReference type="PROSITE" id="PS00108">
    <property type="entry name" value="PROTEIN_KINASE_ST"/>
    <property type="match status" value="1"/>
</dbReference>
<evidence type="ECO:0000256" key="7">
    <source>
        <dbReference type="SAM" id="MobiDB-lite"/>
    </source>
</evidence>
<keyword evidence="5 9" id="KW-0418">Kinase</keyword>
<feature type="compositionally biased region" description="Low complexity" evidence="7">
    <location>
        <begin position="586"/>
        <end position="595"/>
    </location>
</feature>
<feature type="compositionally biased region" description="Polar residues" evidence="7">
    <location>
        <begin position="9"/>
        <end position="21"/>
    </location>
</feature>
<dbReference type="Gene3D" id="1.10.510.10">
    <property type="entry name" value="Transferase(Phosphotransferase) domain 1"/>
    <property type="match status" value="1"/>
</dbReference>
<keyword evidence="10" id="KW-1185">Reference proteome</keyword>
<dbReference type="GO" id="GO:0005634">
    <property type="term" value="C:nucleus"/>
    <property type="evidence" value="ECO:0007669"/>
    <property type="project" value="TreeGrafter"/>
</dbReference>
<dbReference type="AlphaFoldDB" id="A0AA38J9M1"/>
<keyword evidence="2" id="KW-0723">Serine/threonine-protein kinase</keyword>
<feature type="region of interest" description="Disordered" evidence="7">
    <location>
        <begin position="1"/>
        <end position="21"/>
    </location>
</feature>
<sequence>MANAALPRHSSNPLDCGSSDNAASRLKNISLFTNSRISQSSDDPLSLGGPDAQMRKFVEHLEGVHPAAAASMKKQAYSHDLDDEEAGSDELGLREWGRPRQSKRRKTETDDNREEEKEVVAEIEGLPLDEEDEAVSESDSDDEENSLSRKSPEEREEIVTEMNDLEEAVPQLSTDYKLLDRLGTGTFSSVYKAFDLHYHDKWFNVPWHGHHHTSSSAYFQSAPRPPGSKVYVAIKRIYVTSSPERIRNEIAILDECRSCRHVSQLITAFRQQDQVVVVMPYQKNDDFRDYFAALPMEGIKAYMRCLFRALRDIHSRRIIHRDVKPANFLFDPRTGIGTLCDFGLACRMNYDSGQNLCLHTPPTAEHPHGMSKNRREYDVNHYKQMNREAKAKSMRPSEEVGYLDKDPRPHSKANRAGTRGFRPPEVLLKCGDQTGAVDVWAAGMILLFFLTKKFPLFQSNDDIEALMEIATIIGRRNMEQTACMHSRTFSSNVPSITPEGILWSDFVTRQNPDLYSVPEPDVRFYPYTKQLKEQAQRQIQELHIHERTPYHEGEHNDVSRHDGYRLTPAPSSSPSHLSINTKFANPSSASSLVFPSSPPKSVESGELSPLTPIEDEEEEFDKSPSVSLLLRGPSQKQHDEDVNAALDLVEGLLQPLCTKRLTPRSALYHPFLHPTGNRGNRQREADPMVDEDTDMGFGADEDLDEDVEPEDDEFFPHPFGEGVCRRWHFRDEVGVPYVKIYAQGEDSAYFESGGAKRRKTVYRSLTSGEGIAIGKQPCEFHRVGYELDMPGT</sequence>
<feature type="domain" description="Protein kinase" evidence="8">
    <location>
        <begin position="176"/>
        <end position="672"/>
    </location>
</feature>
<dbReference type="CDD" id="cd14019">
    <property type="entry name" value="STKc_Cdc7"/>
    <property type="match status" value="1"/>
</dbReference>
<dbReference type="GO" id="GO:0004674">
    <property type="term" value="F:protein serine/threonine kinase activity"/>
    <property type="evidence" value="ECO:0007669"/>
    <property type="project" value="UniProtKB-KW"/>
</dbReference>
<feature type="compositionally biased region" description="Acidic residues" evidence="7">
    <location>
        <begin position="127"/>
        <end position="145"/>
    </location>
</feature>
<dbReference type="InterPro" id="IPR011009">
    <property type="entry name" value="Kinase-like_dom_sf"/>
</dbReference>
<gene>
    <name evidence="9" type="ORF">DFJ43DRAFT_1043441</name>
</gene>
<name>A0AA38J9M1_9AGAR</name>
<organism evidence="9 10">
    <name type="scientific">Lentinula guzmanii</name>
    <dbReference type="NCBI Taxonomy" id="2804957"/>
    <lineage>
        <taxon>Eukaryota</taxon>
        <taxon>Fungi</taxon>
        <taxon>Dikarya</taxon>
        <taxon>Basidiomycota</taxon>
        <taxon>Agaricomycotina</taxon>
        <taxon>Agaricomycetes</taxon>
        <taxon>Agaricomycetidae</taxon>
        <taxon>Agaricales</taxon>
        <taxon>Marasmiineae</taxon>
        <taxon>Omphalotaceae</taxon>
        <taxon>Lentinula</taxon>
    </lineage>
</organism>
<proteinExistence type="predicted"/>
<dbReference type="InterPro" id="IPR000719">
    <property type="entry name" value="Prot_kinase_dom"/>
</dbReference>
<dbReference type="PROSITE" id="PS50011">
    <property type="entry name" value="PROTEIN_KINASE_DOM"/>
    <property type="match status" value="1"/>
</dbReference>
<dbReference type="PANTHER" id="PTHR44167:SF23">
    <property type="entry name" value="CDC7 KINASE, ISOFORM A-RELATED"/>
    <property type="match status" value="1"/>
</dbReference>
<accession>A0AA38J9M1</accession>
<dbReference type="SMART" id="SM00220">
    <property type="entry name" value="S_TKc"/>
    <property type="match status" value="1"/>
</dbReference>
<feature type="compositionally biased region" description="Polar residues" evidence="7">
    <location>
        <begin position="569"/>
        <end position="585"/>
    </location>
</feature>
<evidence type="ECO:0000259" key="8">
    <source>
        <dbReference type="PROSITE" id="PS50011"/>
    </source>
</evidence>
<feature type="compositionally biased region" description="Basic and acidic residues" evidence="7">
    <location>
        <begin position="107"/>
        <end position="120"/>
    </location>
</feature>
<protein>
    <recommendedName>
        <fullName evidence="1">non-specific serine/threonine protein kinase</fullName>
        <ecNumber evidence="1">2.7.11.1</ecNumber>
    </recommendedName>
</protein>
<dbReference type="PANTHER" id="PTHR44167">
    <property type="entry name" value="OVARIAN-SPECIFIC SERINE/THREONINE-PROTEIN KINASE LOK-RELATED"/>
    <property type="match status" value="1"/>
</dbReference>
<evidence type="ECO:0000313" key="10">
    <source>
        <dbReference type="Proteomes" id="UP001176059"/>
    </source>
</evidence>
<feature type="region of interest" description="Disordered" evidence="7">
    <location>
        <begin position="387"/>
        <end position="418"/>
    </location>
</feature>
<feature type="compositionally biased region" description="Basic and acidic residues" evidence="7">
    <location>
        <begin position="387"/>
        <end position="409"/>
    </location>
</feature>
<dbReference type="InterPro" id="IPR008271">
    <property type="entry name" value="Ser/Thr_kinase_AS"/>
</dbReference>
<feature type="compositionally biased region" description="Basic and acidic residues" evidence="7">
    <location>
        <begin position="545"/>
        <end position="564"/>
    </location>
</feature>
<dbReference type="GO" id="GO:0044773">
    <property type="term" value="P:mitotic DNA damage checkpoint signaling"/>
    <property type="evidence" value="ECO:0007669"/>
    <property type="project" value="TreeGrafter"/>
</dbReference>
<keyword evidence="3" id="KW-0808">Transferase</keyword>
<evidence type="ECO:0000256" key="2">
    <source>
        <dbReference type="ARBA" id="ARBA00022527"/>
    </source>
</evidence>
<dbReference type="Pfam" id="PF00069">
    <property type="entry name" value="Pkinase"/>
    <property type="match status" value="2"/>
</dbReference>
<reference evidence="9" key="1">
    <citation type="submission" date="2022-08" db="EMBL/GenBank/DDBJ databases">
        <authorList>
            <consortium name="DOE Joint Genome Institute"/>
            <person name="Min B."/>
            <person name="Sierra-Patev S."/>
            <person name="Naranjo-Ortiz M."/>
            <person name="Looney B."/>
            <person name="Konkel Z."/>
            <person name="Slot J.C."/>
            <person name="Sakamoto Y."/>
            <person name="Steenwyk J.L."/>
            <person name="Rokas A."/>
            <person name="Carro J."/>
            <person name="Camarero S."/>
            <person name="Ferreira P."/>
            <person name="Molpeceres G."/>
            <person name="Ruiz-duenas F.J."/>
            <person name="Serrano A."/>
            <person name="Henrissat B."/>
            <person name="Drula E."/>
            <person name="Hughes K.W."/>
            <person name="Mata J.L."/>
            <person name="Ishikawa N.K."/>
            <person name="Vargas-Isla R."/>
            <person name="Ushijima S."/>
            <person name="Smith C.A."/>
            <person name="Ahrendt S."/>
            <person name="Andreopoulos W."/>
            <person name="He G."/>
            <person name="LaButti K."/>
            <person name="Lipzen A."/>
            <person name="Ng V."/>
            <person name="Riley R."/>
            <person name="Sandor L."/>
            <person name="Barry K."/>
            <person name="Martinez A.T."/>
            <person name="Xiao Y."/>
            <person name="Gibbons J.G."/>
            <person name="Terashima K."/>
            <person name="Hibbett D.S."/>
            <person name="Grigoriev I.V."/>
        </authorList>
    </citation>
    <scope>NUCLEOTIDE SEQUENCE</scope>
    <source>
        <strain evidence="9">ET3784</strain>
    </source>
</reference>
<feature type="region of interest" description="Disordered" evidence="7">
    <location>
        <begin position="545"/>
        <end position="625"/>
    </location>
</feature>